<accession>A0ABD5VEB2</accession>
<dbReference type="Proteomes" id="UP001596395">
    <property type="component" value="Unassembled WGS sequence"/>
</dbReference>
<keyword evidence="1" id="KW-0472">Membrane</keyword>
<proteinExistence type="predicted"/>
<evidence type="ECO:0000256" key="1">
    <source>
        <dbReference type="SAM" id="Phobius"/>
    </source>
</evidence>
<protein>
    <recommendedName>
        <fullName evidence="4">PEP-CTERM protein-sorting domain-containing protein</fullName>
    </recommendedName>
</protein>
<keyword evidence="1" id="KW-0812">Transmembrane</keyword>
<keyword evidence="3" id="KW-1185">Reference proteome</keyword>
<sequence>MNPKRTAVLWFAGGLLALVVVLALVAGGVVPAPDPGHVVAVVGVAGAASALLGERRHLSRLEASR</sequence>
<reference evidence="2 3" key="1">
    <citation type="journal article" date="2019" name="Int. J. Syst. Evol. Microbiol.">
        <title>The Global Catalogue of Microorganisms (GCM) 10K type strain sequencing project: providing services to taxonomists for standard genome sequencing and annotation.</title>
        <authorList>
            <consortium name="The Broad Institute Genomics Platform"/>
            <consortium name="The Broad Institute Genome Sequencing Center for Infectious Disease"/>
            <person name="Wu L."/>
            <person name="Ma J."/>
        </authorList>
    </citation>
    <scope>NUCLEOTIDE SEQUENCE [LARGE SCALE GENOMIC DNA]</scope>
    <source>
        <strain evidence="2 3">GX26</strain>
    </source>
</reference>
<feature type="transmembrane region" description="Helical" evidence="1">
    <location>
        <begin position="37"/>
        <end position="53"/>
    </location>
</feature>
<keyword evidence="1" id="KW-1133">Transmembrane helix</keyword>
<dbReference type="EMBL" id="JBHSXN010000002">
    <property type="protein sequence ID" value="MFC6952828.1"/>
    <property type="molecule type" value="Genomic_DNA"/>
</dbReference>
<dbReference type="AlphaFoldDB" id="A0ABD5VEB2"/>
<evidence type="ECO:0000313" key="2">
    <source>
        <dbReference type="EMBL" id="MFC6952828.1"/>
    </source>
</evidence>
<dbReference type="RefSeq" id="WP_336349811.1">
    <property type="nucleotide sequence ID" value="NZ_JAZAQL010000002.1"/>
</dbReference>
<organism evidence="2 3">
    <name type="scientific">Halorubellus litoreus</name>
    <dbReference type="NCBI Taxonomy" id="755308"/>
    <lineage>
        <taxon>Archaea</taxon>
        <taxon>Methanobacteriati</taxon>
        <taxon>Methanobacteriota</taxon>
        <taxon>Stenosarchaea group</taxon>
        <taxon>Halobacteria</taxon>
        <taxon>Halobacteriales</taxon>
        <taxon>Halorubellaceae</taxon>
        <taxon>Halorubellus</taxon>
    </lineage>
</organism>
<gene>
    <name evidence="2" type="ORF">ACFQGB_08110</name>
</gene>
<name>A0ABD5VEB2_9EURY</name>
<evidence type="ECO:0000313" key="3">
    <source>
        <dbReference type="Proteomes" id="UP001596395"/>
    </source>
</evidence>
<evidence type="ECO:0008006" key="4">
    <source>
        <dbReference type="Google" id="ProtNLM"/>
    </source>
</evidence>
<comment type="caution">
    <text evidence="2">The sequence shown here is derived from an EMBL/GenBank/DDBJ whole genome shotgun (WGS) entry which is preliminary data.</text>
</comment>